<reference evidence="2 3" key="1">
    <citation type="submission" date="2009-06" db="EMBL/GenBank/DDBJ databases">
        <title>The Genome Sequence of Loxodonta africana (African elephant).</title>
        <authorList>
            <person name="Di Palma F."/>
            <person name="Heiman D."/>
            <person name="Young S."/>
            <person name="Johnson J."/>
            <person name="Lander E.S."/>
            <person name="Lindblad-Toh K."/>
        </authorList>
    </citation>
    <scope>NUCLEOTIDE SEQUENCE [LARGE SCALE GENOMIC DNA]</scope>
    <source>
        <strain evidence="2 3">Isolate ISIS603380</strain>
    </source>
</reference>
<dbReference type="Ensembl" id="ENSLAFT00000029062.1">
    <property type="protein sequence ID" value="ENSLAFP00000026094.1"/>
    <property type="gene ID" value="ENSLAFG00000028198.1"/>
</dbReference>
<feature type="compositionally biased region" description="Polar residues" evidence="1">
    <location>
        <begin position="255"/>
        <end position="267"/>
    </location>
</feature>
<keyword evidence="3" id="KW-1185">Reference proteome</keyword>
<dbReference type="OMA" id="HEGMISP"/>
<dbReference type="GeneTree" id="ENSGT00730000111366"/>
<feature type="region of interest" description="Disordered" evidence="1">
    <location>
        <begin position="31"/>
        <end position="135"/>
    </location>
</feature>
<dbReference type="GO" id="GO:0016604">
    <property type="term" value="C:nuclear body"/>
    <property type="evidence" value="ECO:0007669"/>
    <property type="project" value="TreeGrafter"/>
</dbReference>
<reference evidence="2" key="2">
    <citation type="submission" date="2025-08" db="UniProtKB">
        <authorList>
            <consortium name="Ensembl"/>
        </authorList>
    </citation>
    <scope>IDENTIFICATION</scope>
    <source>
        <strain evidence="2">Isolate ISIS603380</strain>
    </source>
</reference>
<protein>
    <recommendedName>
        <fullName evidence="4">Mastermind like domain containing 1</fullName>
    </recommendedName>
</protein>
<dbReference type="PANTHER" id="PTHR15275">
    <property type="entry name" value="CG1 PROTEIN/F18"/>
    <property type="match status" value="1"/>
</dbReference>
<proteinExistence type="predicted"/>
<reference evidence="2" key="3">
    <citation type="submission" date="2025-09" db="UniProtKB">
        <authorList>
            <consortium name="Ensembl"/>
        </authorList>
    </citation>
    <scope>IDENTIFICATION</scope>
    <source>
        <strain evidence="2">Isolate ISIS603380</strain>
    </source>
</reference>
<dbReference type="HOGENOM" id="CLU_798211_0_0_1"/>
<name>G3UE36_LOXAF</name>
<dbReference type="PANTHER" id="PTHR15275:SF0">
    <property type="entry name" value="MASTERMIND-LIKE DOMAIN-CONTAINING PROTEIN 1"/>
    <property type="match status" value="1"/>
</dbReference>
<dbReference type="STRING" id="9785.ENSLAFP00000026094"/>
<dbReference type="GO" id="GO:0006357">
    <property type="term" value="P:regulation of transcription by RNA polymerase II"/>
    <property type="evidence" value="ECO:0007669"/>
    <property type="project" value="TreeGrafter"/>
</dbReference>
<evidence type="ECO:0008006" key="4">
    <source>
        <dbReference type="Google" id="ProtNLM"/>
    </source>
</evidence>
<evidence type="ECO:0000256" key="1">
    <source>
        <dbReference type="SAM" id="MobiDB-lite"/>
    </source>
</evidence>
<organism evidence="2 3">
    <name type="scientific">Loxodonta africana</name>
    <name type="common">African elephant</name>
    <dbReference type="NCBI Taxonomy" id="9785"/>
    <lineage>
        <taxon>Eukaryota</taxon>
        <taxon>Metazoa</taxon>
        <taxon>Chordata</taxon>
        <taxon>Craniata</taxon>
        <taxon>Vertebrata</taxon>
        <taxon>Euteleostomi</taxon>
        <taxon>Mammalia</taxon>
        <taxon>Eutheria</taxon>
        <taxon>Afrotheria</taxon>
        <taxon>Proboscidea</taxon>
        <taxon>Elephantidae</taxon>
        <taxon>Loxodonta</taxon>
    </lineage>
</organism>
<evidence type="ECO:0000313" key="3">
    <source>
        <dbReference type="Proteomes" id="UP000007646"/>
    </source>
</evidence>
<dbReference type="AlphaFoldDB" id="G3UE36"/>
<dbReference type="eggNOG" id="ENOG502QV1F">
    <property type="taxonomic scope" value="Eukaryota"/>
</dbReference>
<dbReference type="InterPro" id="IPR026131">
    <property type="entry name" value="MAMLD1"/>
</dbReference>
<sequence>TAMTPEQRSAYIAQQMSQFQAVQELVTCKCSRTKASPHPSQPLTPSRTRLLPSNLNSGTTPPTRPPHHSALDVTSLNPRKQPAIFNSGPQCPLPPRSGQHAQSPRASPPGVPLPGFRPSPLGIQPLSPHQRQHPSVPRMPNVFNNAPWAMVAAAGTAAVSRGPAPSHVDNSIQQHFGSNSIFAKVPITAPLVAPAFPPQQTALANRNFNLLASQSLRQSPVRGPVPVLSATKSLQQGLASFSPMSPIQGVEPPSYVSQSPGPSNRTGPPSELPPYNLVPQLPLNNLISPPDCSEVDFIEALLKGPSSSPDADWVCNLRLIDDILEQNAAAQNATAQNGGQSIQDARKL</sequence>
<dbReference type="Proteomes" id="UP000007646">
    <property type="component" value="Unassembled WGS sequence"/>
</dbReference>
<feature type="compositionally biased region" description="Polar residues" evidence="1">
    <location>
        <begin position="41"/>
        <end position="61"/>
    </location>
</feature>
<feature type="compositionally biased region" description="Pro residues" evidence="1">
    <location>
        <begin position="106"/>
        <end position="117"/>
    </location>
</feature>
<dbReference type="InParanoid" id="G3UE36"/>
<feature type="region of interest" description="Disordered" evidence="1">
    <location>
        <begin position="249"/>
        <end position="276"/>
    </location>
</feature>
<evidence type="ECO:0000313" key="2">
    <source>
        <dbReference type="Ensembl" id="ENSLAFP00000026094.1"/>
    </source>
</evidence>
<accession>G3UE36</accession>